<comment type="caution">
    <text evidence="1">The sequence shown here is derived from an EMBL/GenBank/DDBJ whole genome shotgun (WGS) entry which is preliminary data.</text>
</comment>
<protein>
    <submittedName>
        <fullName evidence="1">Uncharacterized protein</fullName>
    </submittedName>
</protein>
<dbReference type="Proteomes" id="UP000023152">
    <property type="component" value="Unassembled WGS sequence"/>
</dbReference>
<reference evidence="1 2" key="1">
    <citation type="journal article" date="2013" name="Curr. Biol.">
        <title>The Genome of the Foraminiferan Reticulomyxa filosa.</title>
        <authorList>
            <person name="Glockner G."/>
            <person name="Hulsmann N."/>
            <person name="Schleicher M."/>
            <person name="Noegel A.A."/>
            <person name="Eichinger L."/>
            <person name="Gallinger C."/>
            <person name="Pawlowski J."/>
            <person name="Sierra R."/>
            <person name="Euteneuer U."/>
            <person name="Pillet L."/>
            <person name="Moustafa A."/>
            <person name="Platzer M."/>
            <person name="Groth M."/>
            <person name="Szafranski K."/>
            <person name="Schliwa M."/>
        </authorList>
    </citation>
    <scope>NUCLEOTIDE SEQUENCE [LARGE SCALE GENOMIC DNA]</scope>
</reference>
<accession>X6NAD2</accession>
<evidence type="ECO:0000313" key="2">
    <source>
        <dbReference type="Proteomes" id="UP000023152"/>
    </source>
</evidence>
<dbReference type="EMBL" id="ASPP01010083">
    <property type="protein sequence ID" value="ETO23255.1"/>
    <property type="molecule type" value="Genomic_DNA"/>
</dbReference>
<keyword evidence="2" id="KW-1185">Reference proteome</keyword>
<evidence type="ECO:0000313" key="1">
    <source>
        <dbReference type="EMBL" id="ETO23255.1"/>
    </source>
</evidence>
<name>X6NAD2_RETFI</name>
<dbReference type="AlphaFoldDB" id="X6NAD2"/>
<sequence length="249" mass="28831">MRNVCQMKTDFVEISGNNNLDFQILGASVRMINSSIINNTLVAAGDGVPSIEFDSLAMIGCHVNYNTYIISEQFYSNLFSDSMLFSLFHANFDFCMYGTWMSYNSLQDLRTTTEEDHETQQEQWNLLNVQNINCDRVWEFYINFNQDILSSENYTVVNTFAFNRNWNSLVGITFASTSLRFWAFQDNELRQLHSNPSEMAEHGPALIQILRWQQFAGGNFTTDTYVGDVMLDWSNDDMASQTYTLIFFF</sequence>
<proteinExistence type="predicted"/>
<gene>
    <name evidence="1" type="ORF">RFI_13924</name>
</gene>
<organism evidence="1 2">
    <name type="scientific">Reticulomyxa filosa</name>
    <dbReference type="NCBI Taxonomy" id="46433"/>
    <lineage>
        <taxon>Eukaryota</taxon>
        <taxon>Sar</taxon>
        <taxon>Rhizaria</taxon>
        <taxon>Retaria</taxon>
        <taxon>Foraminifera</taxon>
        <taxon>Monothalamids</taxon>
        <taxon>Reticulomyxidae</taxon>
        <taxon>Reticulomyxa</taxon>
    </lineage>
</organism>